<name>A0A642C1W7_BACOV</name>
<dbReference type="NCBIfam" id="TIGR04056">
    <property type="entry name" value="OMP_RagA_SusC"/>
    <property type="match status" value="1"/>
</dbReference>
<proteinExistence type="predicted"/>
<reference evidence="1" key="1">
    <citation type="journal article" date="2019" name="Nat. Med.">
        <title>A library of human gut bacterial isolates paired with longitudinal multiomics data enables mechanistic microbiome research.</title>
        <authorList>
            <person name="Poyet M."/>
            <person name="Groussin M."/>
            <person name="Gibbons S.M."/>
            <person name="Avila-Pacheco J."/>
            <person name="Jiang X."/>
            <person name="Kearney S.M."/>
            <person name="Perrotta A.R."/>
            <person name="Berdy B."/>
            <person name="Zhao S."/>
            <person name="Lieberman T.D."/>
            <person name="Swanson P.K."/>
            <person name="Smith M."/>
            <person name="Roesemann S."/>
            <person name="Alexander J.E."/>
            <person name="Rich S.A."/>
            <person name="Livny J."/>
            <person name="Vlamakis H."/>
            <person name="Clish C."/>
            <person name="Bullock K."/>
            <person name="Deik A."/>
            <person name="Scott J."/>
            <person name="Pierce K.A."/>
            <person name="Xavier R.J."/>
            <person name="Alm E.J."/>
        </authorList>
    </citation>
    <scope>NUCLEOTIDE SEQUENCE</scope>
    <source>
        <strain evidence="1">BIOML-A13</strain>
    </source>
</reference>
<accession>A0A642C1W7</accession>
<dbReference type="AlphaFoldDB" id="A0A642C1W7"/>
<comment type="caution">
    <text evidence="1">The sequence shown here is derived from an EMBL/GenBank/DDBJ whole genome shotgun (WGS) entry which is preliminary data.</text>
</comment>
<feature type="non-terminal residue" evidence="1">
    <location>
        <position position="1"/>
    </location>
</feature>
<dbReference type="SUPFAM" id="SSF56935">
    <property type="entry name" value="Porins"/>
    <property type="match status" value="1"/>
</dbReference>
<gene>
    <name evidence="1" type="ORF">F3B51_28035</name>
</gene>
<evidence type="ECO:0000313" key="1">
    <source>
        <dbReference type="EMBL" id="KAA4636490.1"/>
    </source>
</evidence>
<dbReference type="InterPro" id="IPR023996">
    <property type="entry name" value="TonB-dep_OMP_SusC/RagA"/>
</dbReference>
<sequence length="492" mass="55932">RTFGDHIVGAVFKYSQDKTIDTSQNGNDIMQGIDKRHQGLAGRFTYGWKYRYFFDFNFGYNGSENFAPGHQYGFFPAYSAAWNIAEEPIIKKHLKWMNMFKLRYSYGKVGNDVVGDNDQRFPYLSTFGASGGFNYADIGQKYEFTGLSYTHYATTAVTWEIATKHDIGIDFSLWDDKFTGTIDYFHEQRDGIYQQRNFIPISVGLNGAMRISTNIGSVLSKGFDGNFGFKQRIGDVNLTLRGNFTYSKSEILEYDEEYSNYPYKSQRGFRVDQTRGLIALGLFKDYDDIRNSPKQSWGDVMPGDIKYADVNGDGYVNDNDIVPIGATTRPNLVYGFGLSGQWKGIDINVLFQGSGKSTFCIDGPTVYPFENGDWGNILTDVVKSNRWILGENEDPNAKYPRLSYGGNSNNYRASTYWLRNGSYLRLKNLEIGYTIPKSLVNKMHLNNIRIYFMGTNLVTFSSFKLWDPELGSSNGQKYPLSKSYTLGLTINI</sequence>
<dbReference type="EMBL" id="VWFN01000149">
    <property type="protein sequence ID" value="KAA4636490.1"/>
    <property type="molecule type" value="Genomic_DNA"/>
</dbReference>
<protein>
    <submittedName>
        <fullName evidence="1">SusC/RagA family TonB-linked outer membrane protein</fullName>
    </submittedName>
</protein>
<organism evidence="1">
    <name type="scientific">Bacteroides ovatus</name>
    <dbReference type="NCBI Taxonomy" id="28116"/>
    <lineage>
        <taxon>Bacteria</taxon>
        <taxon>Pseudomonadati</taxon>
        <taxon>Bacteroidota</taxon>
        <taxon>Bacteroidia</taxon>
        <taxon>Bacteroidales</taxon>
        <taxon>Bacteroidaceae</taxon>
        <taxon>Bacteroides</taxon>
    </lineage>
</organism>